<dbReference type="RefSeq" id="WP_269424558.1">
    <property type="nucleotide sequence ID" value="NZ_JAPWGY010000007.1"/>
</dbReference>
<dbReference type="SMART" id="SM00710">
    <property type="entry name" value="PbH1"/>
    <property type="match status" value="8"/>
</dbReference>
<protein>
    <submittedName>
        <fullName evidence="2">Inverse autotransporter beta domain-containing protein</fullName>
    </submittedName>
</protein>
<organism evidence="2 3">
    <name type="scientific">Kiloniella laminariae</name>
    <dbReference type="NCBI Taxonomy" id="454162"/>
    <lineage>
        <taxon>Bacteria</taxon>
        <taxon>Pseudomonadati</taxon>
        <taxon>Pseudomonadota</taxon>
        <taxon>Alphaproteobacteria</taxon>
        <taxon>Rhodospirillales</taxon>
        <taxon>Kiloniellaceae</taxon>
        <taxon>Kiloniella</taxon>
    </lineage>
</organism>
<dbReference type="Pfam" id="PF11924">
    <property type="entry name" value="IAT_beta"/>
    <property type="match status" value="1"/>
</dbReference>
<dbReference type="Gene3D" id="2.160.20.10">
    <property type="entry name" value="Single-stranded right-handed beta-helix, Pectin lyase-like"/>
    <property type="match status" value="1"/>
</dbReference>
<keyword evidence="3" id="KW-1185">Reference proteome</keyword>
<dbReference type="SUPFAM" id="SSF51126">
    <property type="entry name" value="Pectin lyase-like"/>
    <property type="match status" value="1"/>
</dbReference>
<comment type="caution">
    <text evidence="2">The sequence shown here is derived from an EMBL/GenBank/DDBJ whole genome shotgun (WGS) entry which is preliminary data.</text>
</comment>
<evidence type="ECO:0000313" key="3">
    <source>
        <dbReference type="Proteomes" id="UP001069802"/>
    </source>
</evidence>
<name>A0ABT4LMU5_9PROT</name>
<evidence type="ECO:0000313" key="2">
    <source>
        <dbReference type="EMBL" id="MCZ4282408.1"/>
    </source>
</evidence>
<dbReference type="EMBL" id="JAPWGY010000007">
    <property type="protein sequence ID" value="MCZ4282408.1"/>
    <property type="molecule type" value="Genomic_DNA"/>
</dbReference>
<dbReference type="InterPro" id="IPR012334">
    <property type="entry name" value="Pectin_lyas_fold"/>
</dbReference>
<dbReference type="InterPro" id="IPR011050">
    <property type="entry name" value="Pectin_lyase_fold/virulence"/>
</dbReference>
<feature type="domain" description="Inverse autotransporter beta-domain" evidence="1">
    <location>
        <begin position="58"/>
        <end position="197"/>
    </location>
</feature>
<evidence type="ECO:0000259" key="1">
    <source>
        <dbReference type="Pfam" id="PF11924"/>
    </source>
</evidence>
<gene>
    <name evidence="2" type="ORF">O4H49_16595</name>
</gene>
<dbReference type="Gene3D" id="2.40.160.160">
    <property type="entry name" value="Inverse autotransporter, beta-domain"/>
    <property type="match status" value="1"/>
</dbReference>
<sequence length="732" mass="79790">MPAKHLLQRGAAHVALFLGITAYLPFTTISLSAEEVKEQQNVSTDKWGAHIEVEGKYGTDRHIGESILFVPLFQNEDSMVFLDLRGKLDNNQSREANVGLGYRQIVNEDWLVGGYGFYDRRHSPEGNDFNQMTFGAEALTENLDLRVNGYLPFGDTTKTSSKFDSVQLNGSSITMQEGQERALKGFDGEVGHTLPVLSLMPDKSDEMRVYLGGYHFWEEGVDNVTGPRVRAEYRMNDVFIEGSRISLNGELQHDSPRGRQGFVGLKFRIPLQPDTARGQSRLSRLEKRMTETVVRDVDVVAQAGAFGEEVPAIDMETGKALVDLNVIDAKTGSELKTGIETAEATKVAFVNSKGQVLNIDDTITLQAGQRVRGNFRVKHPTTGREMNFGNTSVHGTDATKHVFAMNDNSSLSGVVISGGYHGVHSSGKNNVTLSDIQISATREAGVNFEGGTNLKISRLDVSNLDFDNADGFSNANPNNTVTGVGLRIISSTGVEVDGYHADYLGTGILSNNVRDLKVTNSTISRTRKEGMVHHYLHDASFDNVEIDKTGADGAAFIVSADVSYRNSSLTNLGAMNKLGNYSGVNISGFSSDGTIIVGSTENKNYNFDNLKISNASNSGMMLQEIRDSSFNNIEISNVDIIGIQVMRMMRDVENLEFDNVQISNAQNAGFWMMGDVSDIQGDIRITDTATACGRSKWMAANLTQSGAQELRINGAVLAPVDVGTTCQEVSNF</sequence>
<accession>A0ABT4LMU5</accession>
<dbReference type="InterPro" id="IPR038177">
    <property type="entry name" value="IAT_beta_sf"/>
</dbReference>
<dbReference type="InterPro" id="IPR006626">
    <property type="entry name" value="PbH1"/>
</dbReference>
<dbReference type="InterPro" id="IPR024519">
    <property type="entry name" value="IAT_beta"/>
</dbReference>
<reference evidence="2" key="1">
    <citation type="submission" date="2022-12" db="EMBL/GenBank/DDBJ databases">
        <title>Bacterial isolates from different developmental stages of Nematostella vectensis.</title>
        <authorList>
            <person name="Fraune S."/>
        </authorList>
    </citation>
    <scope>NUCLEOTIDE SEQUENCE</scope>
    <source>
        <strain evidence="2">G21630-S1</strain>
    </source>
</reference>
<proteinExistence type="predicted"/>
<dbReference type="Proteomes" id="UP001069802">
    <property type="component" value="Unassembled WGS sequence"/>
</dbReference>